<dbReference type="EMBL" id="JADIMH010000072">
    <property type="protein sequence ID" value="MBO8468123.1"/>
    <property type="molecule type" value="Genomic_DNA"/>
</dbReference>
<name>A0A9D9NC99_9BACT</name>
<dbReference type="Pfam" id="PF00703">
    <property type="entry name" value="Glyco_hydro_2"/>
    <property type="match status" value="1"/>
</dbReference>
<accession>A0A9D9NC99</accession>
<dbReference type="Pfam" id="PF02836">
    <property type="entry name" value="Glyco_hydro_2_C"/>
    <property type="match status" value="1"/>
</dbReference>
<evidence type="ECO:0000256" key="8">
    <source>
        <dbReference type="ARBA" id="ARBA00023295"/>
    </source>
</evidence>
<reference evidence="12" key="2">
    <citation type="journal article" date="2021" name="PeerJ">
        <title>Extensive microbial diversity within the chicken gut microbiome revealed by metagenomics and culture.</title>
        <authorList>
            <person name="Gilroy R."/>
            <person name="Ravi A."/>
            <person name="Getino M."/>
            <person name="Pursley I."/>
            <person name="Horton D.L."/>
            <person name="Alikhan N.F."/>
            <person name="Baker D."/>
            <person name="Gharbi K."/>
            <person name="Hall N."/>
            <person name="Watson M."/>
            <person name="Adriaenssens E.M."/>
            <person name="Foster-Nyarko E."/>
            <person name="Jarju S."/>
            <person name="Secka A."/>
            <person name="Antonio M."/>
            <person name="Oren A."/>
            <person name="Chaudhuri R.R."/>
            <person name="La Ragione R."/>
            <person name="Hildebrand F."/>
            <person name="Pallen M.J."/>
        </authorList>
    </citation>
    <scope>NUCLEOTIDE SEQUENCE</scope>
    <source>
        <strain evidence="12">B1-15692</strain>
    </source>
</reference>
<gene>
    <name evidence="12" type="ORF">IAB99_10275</name>
</gene>
<feature type="domain" description="Beta galactosidase small chain/" evidence="11">
    <location>
        <begin position="744"/>
        <end position="1019"/>
    </location>
</feature>
<dbReference type="InterPro" id="IPR006104">
    <property type="entry name" value="Glyco_hydro_2_N"/>
</dbReference>
<dbReference type="EC" id="3.2.1.23" evidence="5 10"/>
<dbReference type="PANTHER" id="PTHR46323">
    <property type="entry name" value="BETA-GALACTOSIDASE"/>
    <property type="match status" value="1"/>
</dbReference>
<dbReference type="GO" id="GO:0004565">
    <property type="term" value="F:beta-galactosidase activity"/>
    <property type="evidence" value="ECO:0007669"/>
    <property type="project" value="UniProtKB-EC"/>
</dbReference>
<dbReference type="InterPro" id="IPR006101">
    <property type="entry name" value="Glyco_hydro_2"/>
</dbReference>
<evidence type="ECO:0000256" key="5">
    <source>
        <dbReference type="ARBA" id="ARBA00012756"/>
    </source>
</evidence>
<dbReference type="InterPro" id="IPR013783">
    <property type="entry name" value="Ig-like_fold"/>
</dbReference>
<evidence type="ECO:0000256" key="6">
    <source>
        <dbReference type="ARBA" id="ARBA00022801"/>
    </source>
</evidence>
<comment type="cofactor">
    <cofactor evidence="2">
        <name>Ca(2+)</name>
        <dbReference type="ChEBI" id="CHEBI:29108"/>
    </cofactor>
</comment>
<comment type="catalytic activity">
    <reaction evidence="1 10">
        <text>Hydrolysis of terminal non-reducing beta-D-galactose residues in beta-D-galactosides.</text>
        <dbReference type="EC" id="3.2.1.23"/>
    </reaction>
</comment>
<dbReference type="PANTHER" id="PTHR46323:SF2">
    <property type="entry name" value="BETA-GALACTOSIDASE"/>
    <property type="match status" value="1"/>
</dbReference>
<evidence type="ECO:0000259" key="11">
    <source>
        <dbReference type="SMART" id="SM01038"/>
    </source>
</evidence>
<proteinExistence type="inferred from homology"/>
<dbReference type="FunFam" id="3.20.20.80:FF:000121">
    <property type="entry name" value="Beta-galactosidase"/>
    <property type="match status" value="1"/>
</dbReference>
<dbReference type="GO" id="GO:0030246">
    <property type="term" value="F:carbohydrate binding"/>
    <property type="evidence" value="ECO:0007669"/>
    <property type="project" value="InterPro"/>
</dbReference>
<dbReference type="SUPFAM" id="SSF49785">
    <property type="entry name" value="Galactose-binding domain-like"/>
    <property type="match status" value="1"/>
</dbReference>
<dbReference type="Pfam" id="PF02837">
    <property type="entry name" value="Glyco_hydro_2_N"/>
    <property type="match status" value="1"/>
</dbReference>
<dbReference type="Pfam" id="PF16353">
    <property type="entry name" value="LacZ_4"/>
    <property type="match status" value="1"/>
</dbReference>
<dbReference type="InterPro" id="IPR036156">
    <property type="entry name" value="Beta-gal/glucu_dom_sf"/>
</dbReference>
<comment type="caution">
    <text evidence="12">The sequence shown here is derived from an EMBL/GenBank/DDBJ whole genome shotgun (WGS) entry which is preliminary data.</text>
</comment>
<dbReference type="GO" id="GO:0009341">
    <property type="term" value="C:beta-galactosidase complex"/>
    <property type="evidence" value="ECO:0007669"/>
    <property type="project" value="InterPro"/>
</dbReference>
<dbReference type="Gene3D" id="2.70.98.10">
    <property type="match status" value="1"/>
</dbReference>
<protein>
    <recommendedName>
        <fullName evidence="5 10">Beta-galactosidase</fullName>
        <ecNumber evidence="5 10">3.2.1.23</ecNumber>
    </recommendedName>
    <alternativeName>
        <fullName evidence="9 10">Lactase</fullName>
    </alternativeName>
</protein>
<comment type="similarity">
    <text evidence="3 10">Belongs to the glycosyl hydrolase 2 family.</text>
</comment>
<evidence type="ECO:0000256" key="4">
    <source>
        <dbReference type="ARBA" id="ARBA00011245"/>
    </source>
</evidence>
<dbReference type="PROSITE" id="PS00719">
    <property type="entry name" value="GLYCOSYL_HYDROL_F2_1"/>
    <property type="match status" value="1"/>
</dbReference>
<evidence type="ECO:0000256" key="9">
    <source>
        <dbReference type="ARBA" id="ARBA00032230"/>
    </source>
</evidence>
<comment type="subunit">
    <text evidence="4">Monomer.</text>
</comment>
<keyword evidence="8 10" id="KW-0326">Glycosidase</keyword>
<evidence type="ECO:0000313" key="13">
    <source>
        <dbReference type="Proteomes" id="UP000823660"/>
    </source>
</evidence>
<dbReference type="PRINTS" id="PR00132">
    <property type="entry name" value="GLHYDRLASE2"/>
</dbReference>
<reference evidence="12" key="1">
    <citation type="submission" date="2020-10" db="EMBL/GenBank/DDBJ databases">
        <authorList>
            <person name="Gilroy R."/>
        </authorList>
    </citation>
    <scope>NUCLEOTIDE SEQUENCE</scope>
    <source>
        <strain evidence="12">B1-15692</strain>
    </source>
</reference>
<evidence type="ECO:0000256" key="2">
    <source>
        <dbReference type="ARBA" id="ARBA00001913"/>
    </source>
</evidence>
<evidence type="ECO:0000256" key="7">
    <source>
        <dbReference type="ARBA" id="ARBA00022837"/>
    </source>
</evidence>
<dbReference type="Gene3D" id="2.60.40.10">
    <property type="entry name" value="Immunoglobulins"/>
    <property type="match status" value="2"/>
</dbReference>
<evidence type="ECO:0000256" key="1">
    <source>
        <dbReference type="ARBA" id="ARBA00001412"/>
    </source>
</evidence>
<evidence type="ECO:0000256" key="3">
    <source>
        <dbReference type="ARBA" id="ARBA00007401"/>
    </source>
</evidence>
<dbReference type="InterPro" id="IPR008979">
    <property type="entry name" value="Galactose-bd-like_sf"/>
</dbReference>
<dbReference type="InterPro" id="IPR023230">
    <property type="entry name" value="Glyco_hydro_2_CS"/>
</dbReference>
<dbReference type="InterPro" id="IPR014718">
    <property type="entry name" value="GH-type_carb-bd"/>
</dbReference>
<dbReference type="SUPFAM" id="SSF74650">
    <property type="entry name" value="Galactose mutarotase-like"/>
    <property type="match status" value="1"/>
</dbReference>
<sequence>MSAMLLTGTLSAAGQTEWHDPLVNAINRAPMHTSYFAYPDAEEAAGCRTGSSNYMSLNGLWKFNWVRDADMRPLDFYLTGFNDKGWDSMPVPGIWELNGYGAPLYNNVGYPWQYQFANNPPEVPVENNHVGSYRREITIPAGWEGKQILAHFGSVSSNMYLWVNGKFVGYSEDTKLDAEFDITKYVKPGKNLIAFQVFRWCDGSYFEDQDFMRYSGVARDCYLYSREKVRIQDIRVTPDLDSSYDNGSLDIRLDLTGTCQVSLVLTDAGGNKVAEQQVSGRKGTQNVTMEVDSPSKWTAETPYLYTLTATSSAKGATEVIPVKVGFRKIEIKNAQVLVNGQPVLFKGANRHEMDPDGGYMVSKERMLQDVLKMKQLNINAVRTCHYPDDSYWYELCDRYGLYVVAEANIESHGMGYGDESLSKNPLYGQAHLERNSRNVQRNFNHPSIIFWSLGNEAGFGVNFEECYRWIKNEDISRPVQYEQARKNEFTDIFCPMYYTYDDCIRYCESNPDKPLIQCEYAHAMGNSQGGFKEYWDIIRKYPCYQGGFIWDFVDQSPRRYDENGRMFYGYAGDFDRYDVDKDQNFCNNGLISPDRKFNPHAYEVRHIHQSIWASPVDLAKGLISVYNENYFRDLSAYRLEWQLLADGEVTQSGFVDNLDIAPQKTAEVSLGYDYSQVCGCKEWMLNVYFKLKKAETLLPAGYTVAYNQMPLTGYRYDASLANVSRSNEDIPVPAFTENDQRYLILTGENFRLEFTKSTGFISLYEFEGRSLLEKGSALRPNFWRAGTDNDYGAGLQNRYGVWRNPTLKLTGLDHSTEDGMARVTATYEIPEVGACLTMEYLVNNAGSVKVTQKMTADKTREISDMFRFGLRAEMPETFNTVEFYGKGPFENYSDRQHAALVGHYRQSVEEQFYPYIRPQETGTKAGLRWWEVLDASGFGLRFHSDAPFSASALEYSIEMLDDGAGKNNRHPSDLIKSGSTNICIDKAQMGLGCINSWGHLPREEYRLHYGDYEFTFIMQPVKHQLDMR</sequence>
<dbReference type="InterPro" id="IPR006102">
    <property type="entry name" value="Ig-like_GH2"/>
</dbReference>
<dbReference type="InterPro" id="IPR050347">
    <property type="entry name" value="Bact_Beta-galactosidase"/>
</dbReference>
<dbReference type="AlphaFoldDB" id="A0A9D9NC99"/>
<dbReference type="InterPro" id="IPR004199">
    <property type="entry name" value="B-gal_small/dom_5"/>
</dbReference>
<dbReference type="Proteomes" id="UP000823660">
    <property type="component" value="Unassembled WGS sequence"/>
</dbReference>
<dbReference type="SUPFAM" id="SSF49303">
    <property type="entry name" value="beta-Galactosidase/glucuronidase domain"/>
    <property type="match status" value="2"/>
</dbReference>
<dbReference type="InterPro" id="IPR017853">
    <property type="entry name" value="GH"/>
</dbReference>
<dbReference type="Gene3D" id="2.60.120.260">
    <property type="entry name" value="Galactose-binding domain-like"/>
    <property type="match status" value="1"/>
</dbReference>
<dbReference type="InterPro" id="IPR011013">
    <property type="entry name" value="Gal_mutarotase_sf_dom"/>
</dbReference>
<evidence type="ECO:0000313" key="12">
    <source>
        <dbReference type="EMBL" id="MBO8468123.1"/>
    </source>
</evidence>
<organism evidence="12 13">
    <name type="scientific">Candidatus Cryptobacteroides faecipullorum</name>
    <dbReference type="NCBI Taxonomy" id="2840764"/>
    <lineage>
        <taxon>Bacteria</taxon>
        <taxon>Pseudomonadati</taxon>
        <taxon>Bacteroidota</taxon>
        <taxon>Bacteroidia</taxon>
        <taxon>Bacteroidales</taxon>
        <taxon>Candidatus Cryptobacteroides</taxon>
    </lineage>
</organism>
<dbReference type="InterPro" id="IPR032312">
    <property type="entry name" value="LacZ_4"/>
</dbReference>
<dbReference type="Gene3D" id="3.20.20.80">
    <property type="entry name" value="Glycosidases"/>
    <property type="match status" value="1"/>
</dbReference>
<dbReference type="SUPFAM" id="SSF51445">
    <property type="entry name" value="(Trans)glycosidases"/>
    <property type="match status" value="1"/>
</dbReference>
<evidence type="ECO:0000256" key="10">
    <source>
        <dbReference type="RuleBase" id="RU361154"/>
    </source>
</evidence>
<dbReference type="GO" id="GO:0005990">
    <property type="term" value="P:lactose catabolic process"/>
    <property type="evidence" value="ECO:0007669"/>
    <property type="project" value="TreeGrafter"/>
</dbReference>
<dbReference type="InterPro" id="IPR006103">
    <property type="entry name" value="Glyco_hydro_2_cat"/>
</dbReference>
<dbReference type="Pfam" id="PF02929">
    <property type="entry name" value="Bgal_small_N"/>
    <property type="match status" value="1"/>
</dbReference>
<keyword evidence="6 10" id="KW-0378">Hydrolase</keyword>
<dbReference type="SMART" id="SM01038">
    <property type="entry name" value="Bgal_small_N"/>
    <property type="match status" value="1"/>
</dbReference>
<keyword evidence="7" id="KW-0106">Calcium</keyword>